<comment type="caution">
    <text evidence="1">The sequence shown here is derived from an EMBL/GenBank/DDBJ whole genome shotgun (WGS) entry which is preliminary data.</text>
</comment>
<dbReference type="EMBL" id="AKHW03000432">
    <property type="protein sequence ID" value="KYO47331.1"/>
    <property type="molecule type" value="Genomic_DNA"/>
</dbReference>
<reference evidence="1 2" key="1">
    <citation type="journal article" date="2012" name="Genome Biol.">
        <title>Sequencing three crocodilian genomes to illuminate the evolution of archosaurs and amniotes.</title>
        <authorList>
            <person name="St John J.A."/>
            <person name="Braun E.L."/>
            <person name="Isberg S.R."/>
            <person name="Miles L.G."/>
            <person name="Chong A.Y."/>
            <person name="Gongora J."/>
            <person name="Dalzell P."/>
            <person name="Moran C."/>
            <person name="Bed'hom B."/>
            <person name="Abzhanov A."/>
            <person name="Burgess S.C."/>
            <person name="Cooksey A.M."/>
            <person name="Castoe T.A."/>
            <person name="Crawford N.G."/>
            <person name="Densmore L.D."/>
            <person name="Drew J.C."/>
            <person name="Edwards S.V."/>
            <person name="Faircloth B.C."/>
            <person name="Fujita M.K."/>
            <person name="Greenwold M.J."/>
            <person name="Hoffmann F.G."/>
            <person name="Howard J.M."/>
            <person name="Iguchi T."/>
            <person name="Janes D.E."/>
            <person name="Khan S.Y."/>
            <person name="Kohno S."/>
            <person name="de Koning A.J."/>
            <person name="Lance S.L."/>
            <person name="McCarthy F.M."/>
            <person name="McCormack J.E."/>
            <person name="Merchant M.E."/>
            <person name="Peterson D.G."/>
            <person name="Pollock D.D."/>
            <person name="Pourmand N."/>
            <person name="Raney B.J."/>
            <person name="Roessler K.A."/>
            <person name="Sanford J.R."/>
            <person name="Sawyer R.H."/>
            <person name="Schmidt C.J."/>
            <person name="Triplett E.W."/>
            <person name="Tuberville T.D."/>
            <person name="Venegas-Anaya M."/>
            <person name="Howard J.T."/>
            <person name="Jarvis E.D."/>
            <person name="Guillette L.J.Jr."/>
            <person name="Glenn T.C."/>
            <person name="Green R.E."/>
            <person name="Ray D.A."/>
        </authorList>
    </citation>
    <scope>NUCLEOTIDE SEQUENCE [LARGE SCALE GENOMIC DNA]</scope>
    <source>
        <strain evidence="1">KSC_2009_1</strain>
    </source>
</reference>
<dbReference type="Proteomes" id="UP000050525">
    <property type="component" value="Unassembled WGS sequence"/>
</dbReference>
<dbReference type="AlphaFoldDB" id="A0A151PE41"/>
<dbReference type="PANTHER" id="PTHR14690:SF6">
    <property type="entry name" value="IQ AND AAA DOMAIN-CONTAINING PROTEIN 1-LIKE"/>
    <property type="match status" value="1"/>
</dbReference>
<dbReference type="PANTHER" id="PTHR14690">
    <property type="entry name" value="IQ MOTIF CONTAINING WITH AAA DOMAIN 1"/>
    <property type="match status" value="1"/>
</dbReference>
<dbReference type="STRING" id="8496.A0A151PE41"/>
<name>A0A151PE41_ALLMI</name>
<organism evidence="1 2">
    <name type="scientific">Alligator mississippiensis</name>
    <name type="common">American alligator</name>
    <dbReference type="NCBI Taxonomy" id="8496"/>
    <lineage>
        <taxon>Eukaryota</taxon>
        <taxon>Metazoa</taxon>
        <taxon>Chordata</taxon>
        <taxon>Craniata</taxon>
        <taxon>Vertebrata</taxon>
        <taxon>Euteleostomi</taxon>
        <taxon>Archelosauria</taxon>
        <taxon>Archosauria</taxon>
        <taxon>Crocodylia</taxon>
        <taxon>Alligatoridae</taxon>
        <taxon>Alligatorinae</taxon>
        <taxon>Alligator</taxon>
    </lineage>
</organism>
<evidence type="ECO:0000313" key="1">
    <source>
        <dbReference type="EMBL" id="KYO47331.1"/>
    </source>
</evidence>
<evidence type="ECO:0000313" key="2">
    <source>
        <dbReference type="Proteomes" id="UP000050525"/>
    </source>
</evidence>
<gene>
    <name evidence="1" type="ORF">Y1Q_0012804</name>
</gene>
<accession>A0A151PE41</accession>
<sequence length="218" mass="25266">MWLESQVALKELLAQELPATPPRPERDRAAFSQGLATLFLRYVQVVRRLETCHDQMLQPQKRRMLRRVLDGALGRVLELKEALVQLDRSEYHFMDHVLQDLKLTPADVEVPVPKYFLLERARALKERQQVLAEILARMEPSQPPRPSRAAPSRDEAVRLVQRAERLRQGRLRARFMGDIRRDEERERLARESGAKELDREQAAIRIQKVGAAPCPGWA</sequence>
<protein>
    <recommendedName>
        <fullName evidence="3">IQ and AAA domain-containing protein 1-like</fullName>
    </recommendedName>
</protein>
<evidence type="ECO:0008006" key="3">
    <source>
        <dbReference type="Google" id="ProtNLM"/>
    </source>
</evidence>
<dbReference type="InterPro" id="IPR052267">
    <property type="entry name" value="N-DRC_Component"/>
</dbReference>
<proteinExistence type="predicted"/>
<keyword evidence="2" id="KW-1185">Reference proteome</keyword>